<dbReference type="InterPro" id="IPR006439">
    <property type="entry name" value="HAD-SF_hydro_IA"/>
</dbReference>
<accession>A0A938YDT9</accession>
<dbReference type="PANTHER" id="PTHR43481:SF4">
    <property type="entry name" value="GLYCEROL-1-PHOSPHATE PHOSPHOHYDROLASE 1-RELATED"/>
    <property type="match status" value="1"/>
</dbReference>
<dbReference type="SFLD" id="SFLDG01135">
    <property type="entry name" value="C1.5.6:_HAD__Beta-PGM__Phospha"/>
    <property type="match status" value="1"/>
</dbReference>
<dbReference type="RefSeq" id="WP_205259297.1">
    <property type="nucleotide sequence ID" value="NZ_JAERWK010000005.1"/>
</dbReference>
<dbReference type="PANTHER" id="PTHR43481">
    <property type="entry name" value="FRUCTOSE-1-PHOSPHATE PHOSPHATASE"/>
    <property type="match status" value="1"/>
</dbReference>
<dbReference type="InterPro" id="IPR036412">
    <property type="entry name" value="HAD-like_sf"/>
</dbReference>
<dbReference type="InterPro" id="IPR023198">
    <property type="entry name" value="PGP-like_dom2"/>
</dbReference>
<keyword evidence="1" id="KW-0378">Hydrolase</keyword>
<dbReference type="InterPro" id="IPR051806">
    <property type="entry name" value="HAD-like_SPP"/>
</dbReference>
<dbReference type="Gene3D" id="1.10.150.240">
    <property type="entry name" value="Putative phosphatase, domain 2"/>
    <property type="match status" value="1"/>
</dbReference>
<keyword evidence="2" id="KW-1185">Reference proteome</keyword>
<evidence type="ECO:0000313" key="2">
    <source>
        <dbReference type="Proteomes" id="UP000663792"/>
    </source>
</evidence>
<reference evidence="1" key="1">
    <citation type="submission" date="2021-01" db="EMBL/GenBank/DDBJ databases">
        <title>YIM 132084 draft genome.</title>
        <authorList>
            <person name="An D."/>
        </authorList>
    </citation>
    <scope>NUCLEOTIDE SEQUENCE</scope>
    <source>
        <strain evidence="1">YIM 132084</strain>
    </source>
</reference>
<dbReference type="Pfam" id="PF00702">
    <property type="entry name" value="Hydrolase"/>
    <property type="match status" value="1"/>
</dbReference>
<gene>
    <name evidence="1" type="ORF">JL106_03530</name>
</gene>
<dbReference type="InterPro" id="IPR023214">
    <property type="entry name" value="HAD_sf"/>
</dbReference>
<dbReference type="SFLD" id="SFLDG01129">
    <property type="entry name" value="C1.5:_HAD__Beta-PGM__Phosphata"/>
    <property type="match status" value="1"/>
</dbReference>
<proteinExistence type="predicted"/>
<dbReference type="Proteomes" id="UP000663792">
    <property type="component" value="Unassembled WGS sequence"/>
</dbReference>
<evidence type="ECO:0000313" key="1">
    <source>
        <dbReference type="EMBL" id="MBM9466349.1"/>
    </source>
</evidence>
<organism evidence="1 2">
    <name type="scientific">Nakamurella leprariae</name>
    <dbReference type="NCBI Taxonomy" id="2803911"/>
    <lineage>
        <taxon>Bacteria</taxon>
        <taxon>Bacillati</taxon>
        <taxon>Actinomycetota</taxon>
        <taxon>Actinomycetes</taxon>
        <taxon>Nakamurellales</taxon>
        <taxon>Nakamurellaceae</taxon>
        <taxon>Nakamurella</taxon>
    </lineage>
</organism>
<dbReference type="NCBIfam" id="TIGR01509">
    <property type="entry name" value="HAD-SF-IA-v3"/>
    <property type="match status" value="1"/>
</dbReference>
<dbReference type="Gene3D" id="3.40.50.1000">
    <property type="entry name" value="HAD superfamily/HAD-like"/>
    <property type="match status" value="1"/>
</dbReference>
<dbReference type="GO" id="GO:0050308">
    <property type="term" value="F:sugar-phosphatase activity"/>
    <property type="evidence" value="ECO:0007669"/>
    <property type="project" value="TreeGrafter"/>
</dbReference>
<dbReference type="SUPFAM" id="SSF56784">
    <property type="entry name" value="HAD-like"/>
    <property type="match status" value="1"/>
</dbReference>
<name>A0A938YDT9_9ACTN</name>
<comment type="caution">
    <text evidence="1">The sequence shown here is derived from an EMBL/GenBank/DDBJ whole genome shotgun (WGS) entry which is preliminary data.</text>
</comment>
<dbReference type="SFLD" id="SFLDS00003">
    <property type="entry name" value="Haloacid_Dehalogenase"/>
    <property type="match status" value="1"/>
</dbReference>
<dbReference type="AlphaFoldDB" id="A0A938YDT9"/>
<protein>
    <submittedName>
        <fullName evidence="1">HAD-IA family hydrolase</fullName>
    </submittedName>
</protein>
<sequence length="230" mass="23641">MTDAQHPTEDGFPSTAQALLFDLDGTLIDSSASVGRAWRRLADRIGRPFAELEPVMHGMPVDQVLRRQYPDMPEDEVRAHHAFMVDQESTDTGGVVAQPGAQELLAALPADRWAVVTSCGRRLAAARIAAAGLPVPPAIVTADDVPRGKPAPDPFLAGAAAIGVPPQECLVLEDAPAGVAAARAAGCAVVGVLTTHDRLDAPTVVALRDLVVGISASGLTVARAAATGAG</sequence>
<dbReference type="EMBL" id="JAERWK010000005">
    <property type="protein sequence ID" value="MBM9466349.1"/>
    <property type="molecule type" value="Genomic_DNA"/>
</dbReference>